<feature type="domain" description="Flagellar hook-associated protein 2 C-terminal" evidence="7">
    <location>
        <begin position="247"/>
        <end position="533"/>
    </location>
</feature>
<protein>
    <recommendedName>
        <fullName evidence="5">Flagellar hook-associated protein 2</fullName>
        <shortName evidence="5">HAP2</shortName>
    </recommendedName>
    <alternativeName>
        <fullName evidence="5">Flagellar cap protein</fullName>
    </alternativeName>
</protein>
<dbReference type="NCBIfam" id="NF005833">
    <property type="entry name" value="PRK07737.1"/>
    <property type="match status" value="1"/>
</dbReference>
<dbReference type="GO" id="GO:0005576">
    <property type="term" value="C:extracellular region"/>
    <property type="evidence" value="ECO:0007669"/>
    <property type="project" value="UniProtKB-SubCell"/>
</dbReference>
<evidence type="ECO:0000256" key="4">
    <source>
        <dbReference type="ARBA" id="ARBA00023143"/>
    </source>
</evidence>
<name>A0A4R3KJ64_9BACI</name>
<dbReference type="Proteomes" id="UP000295788">
    <property type="component" value="Unassembled WGS sequence"/>
</dbReference>
<accession>A0A4R3KJ64</accession>
<dbReference type="GO" id="GO:0071973">
    <property type="term" value="P:bacterial-type flagellum-dependent cell motility"/>
    <property type="evidence" value="ECO:0007669"/>
    <property type="project" value="TreeGrafter"/>
</dbReference>
<dbReference type="EMBL" id="SMAB01000005">
    <property type="protein sequence ID" value="TCS83305.1"/>
    <property type="molecule type" value="Genomic_DNA"/>
</dbReference>
<evidence type="ECO:0000256" key="2">
    <source>
        <dbReference type="ARBA" id="ARBA00011255"/>
    </source>
</evidence>
<dbReference type="GO" id="GO:0009424">
    <property type="term" value="C:bacterial-type flagellum hook"/>
    <property type="evidence" value="ECO:0007669"/>
    <property type="project" value="UniProtKB-UniRule"/>
</dbReference>
<dbReference type="InterPro" id="IPR010809">
    <property type="entry name" value="FliD_C"/>
</dbReference>
<evidence type="ECO:0000256" key="3">
    <source>
        <dbReference type="ARBA" id="ARBA00023054"/>
    </source>
</evidence>
<dbReference type="GO" id="GO:0007155">
    <property type="term" value="P:cell adhesion"/>
    <property type="evidence" value="ECO:0007669"/>
    <property type="project" value="InterPro"/>
</dbReference>
<sequence>MSLRIGGLASGMDIDSLVAKLMTAERIPLDKLTQKKQILEWQRDDYRSMNTLLYDLKNFIGVTQTDGVGRKSTFTKKIVTSSNESAVSAKNINSTVDITSTIGVKQLAEAASMYSKQDIRLSTNFDPNNKLDAEISAGNIRSFTDTTFTIQVIQADGTLSPVTSTNTFTVDTANQSLNDVIAEINKRNIGVSAFYDSMTGRVSLVANHTGDVAGQPEIVLSGDFLTSSLQLDADNVQAANNTVGNLGKNAVFVINGMETYRNSNTFQINGYEYTLKQVTDSNGDGIISSNETVTISSKTDTDAIFDSIKKFVDKYNETIDKINSKISEKRYRDYPPLTDAQKNEMKDKEIELWEEKAKSGLLYNDNILSSGLNQMRLQIYDSVDGLTSTFYDSAKNADITINQLANIGITTSSNYLDKGKLVIDEAKLKEAISQNPMAIYELFNKEVKNADGSLNFKQSGIVTRLEEVIGQTIKNIEVKAGKSYYTNNQYTLGRLLDQVNSDITDFEERLKQIEDRYWRQFTAMEQAINQSNQQSMYLMQQFGMGQ</sequence>
<dbReference type="Pfam" id="PF02465">
    <property type="entry name" value="FliD_N"/>
    <property type="match status" value="1"/>
</dbReference>
<evidence type="ECO:0000256" key="1">
    <source>
        <dbReference type="ARBA" id="ARBA00009764"/>
    </source>
</evidence>
<evidence type="ECO:0000313" key="8">
    <source>
        <dbReference type="EMBL" id="TCS83305.1"/>
    </source>
</evidence>
<feature type="domain" description="Flagellar hook-associated protein 2 N-terminal" evidence="6">
    <location>
        <begin position="10"/>
        <end position="110"/>
    </location>
</feature>
<dbReference type="InterPro" id="IPR003481">
    <property type="entry name" value="FliD_N"/>
</dbReference>
<dbReference type="GO" id="GO:0009421">
    <property type="term" value="C:bacterial-type flagellum filament cap"/>
    <property type="evidence" value="ECO:0007669"/>
    <property type="project" value="InterPro"/>
</dbReference>
<dbReference type="PANTHER" id="PTHR30288">
    <property type="entry name" value="FLAGELLAR CAP/ASSEMBLY PROTEIN FLID"/>
    <property type="match status" value="1"/>
</dbReference>
<comment type="subunit">
    <text evidence="2 5">Homopentamer.</text>
</comment>
<evidence type="ECO:0000259" key="7">
    <source>
        <dbReference type="Pfam" id="PF07195"/>
    </source>
</evidence>
<keyword evidence="5" id="KW-0964">Secreted</keyword>
<proteinExistence type="inferred from homology"/>
<gene>
    <name evidence="8" type="ORF">EDD72_10545</name>
</gene>
<comment type="function">
    <text evidence="5">Required for morphogenesis and for the elongation of the flagellar filament by facilitating polymerization of the flagellin monomers at the tip of growing filament. Forms a capping structure, which prevents flagellin subunits (transported through the central channel of the flagellum) from leaking out without polymerization at the distal end.</text>
</comment>
<keyword evidence="4 5" id="KW-0975">Bacterial flagellum</keyword>
<comment type="caution">
    <text evidence="8">The sequence shown here is derived from an EMBL/GenBank/DDBJ whole genome shotgun (WGS) entry which is preliminary data.</text>
</comment>
<reference evidence="8 9" key="1">
    <citation type="submission" date="2019-03" db="EMBL/GenBank/DDBJ databases">
        <title>Genomic Encyclopedia of Type Strains, Phase IV (KMG-IV): sequencing the most valuable type-strain genomes for metagenomic binning, comparative biology and taxonomic classification.</title>
        <authorList>
            <person name="Goeker M."/>
        </authorList>
    </citation>
    <scope>NUCLEOTIDE SEQUENCE [LARGE SCALE GENOMIC DNA]</scope>
    <source>
        <strain evidence="8 9">DSM 23802</strain>
    </source>
</reference>
<organism evidence="8 9">
    <name type="scientific">Tepidibacillus fermentans</name>
    <dbReference type="NCBI Taxonomy" id="1281767"/>
    <lineage>
        <taxon>Bacteria</taxon>
        <taxon>Bacillati</taxon>
        <taxon>Bacillota</taxon>
        <taxon>Bacilli</taxon>
        <taxon>Bacillales</taxon>
        <taxon>Bacillaceae</taxon>
        <taxon>Tepidibacillus</taxon>
    </lineage>
</organism>
<keyword evidence="8" id="KW-0966">Cell projection</keyword>
<dbReference type="PANTHER" id="PTHR30288:SF0">
    <property type="entry name" value="FLAGELLAR HOOK-ASSOCIATED PROTEIN 2"/>
    <property type="match status" value="1"/>
</dbReference>
<comment type="subcellular location">
    <subcellularLocation>
        <location evidence="5">Secreted</location>
    </subcellularLocation>
    <subcellularLocation>
        <location evidence="5">Bacterial flagellum</location>
    </subcellularLocation>
</comment>
<dbReference type="AlphaFoldDB" id="A0A4R3KJ64"/>
<evidence type="ECO:0000259" key="6">
    <source>
        <dbReference type="Pfam" id="PF02465"/>
    </source>
</evidence>
<evidence type="ECO:0000313" key="9">
    <source>
        <dbReference type="Proteomes" id="UP000295788"/>
    </source>
</evidence>
<evidence type="ECO:0000256" key="5">
    <source>
        <dbReference type="RuleBase" id="RU362066"/>
    </source>
</evidence>
<comment type="similarity">
    <text evidence="1 5">Belongs to the FliD family.</text>
</comment>
<keyword evidence="9" id="KW-1185">Reference proteome</keyword>
<dbReference type="RefSeq" id="WP_243643776.1">
    <property type="nucleotide sequence ID" value="NZ_SMAB01000005.1"/>
</dbReference>
<keyword evidence="3" id="KW-0175">Coiled coil</keyword>
<dbReference type="InterPro" id="IPR040026">
    <property type="entry name" value="FliD"/>
</dbReference>
<dbReference type="Pfam" id="PF07195">
    <property type="entry name" value="FliD_C"/>
    <property type="match status" value="1"/>
</dbReference>
<keyword evidence="8" id="KW-0282">Flagellum</keyword>
<keyword evidence="8" id="KW-0969">Cilium</keyword>